<evidence type="ECO:0000313" key="2">
    <source>
        <dbReference type="Proteomes" id="UP001597112"/>
    </source>
</evidence>
<reference evidence="2" key="1">
    <citation type="journal article" date="2019" name="Int. J. Syst. Evol. Microbiol.">
        <title>The Global Catalogue of Microorganisms (GCM) 10K type strain sequencing project: providing services to taxonomists for standard genome sequencing and annotation.</title>
        <authorList>
            <consortium name="The Broad Institute Genomics Platform"/>
            <consortium name="The Broad Institute Genome Sequencing Center for Infectious Disease"/>
            <person name="Wu L."/>
            <person name="Ma J."/>
        </authorList>
    </citation>
    <scope>NUCLEOTIDE SEQUENCE [LARGE SCALE GENOMIC DNA]</scope>
    <source>
        <strain evidence="2">CCUG 58938</strain>
    </source>
</reference>
<name>A0ABW3KB17_9BACT</name>
<keyword evidence="2" id="KW-1185">Reference proteome</keyword>
<protein>
    <recommendedName>
        <fullName evidence="3">SnoaL-like domain-containing protein</fullName>
    </recommendedName>
</protein>
<dbReference type="SUPFAM" id="SSF54427">
    <property type="entry name" value="NTF2-like"/>
    <property type="match status" value="1"/>
</dbReference>
<organism evidence="1 2">
    <name type="scientific">Ohtaekwangia kribbensis</name>
    <dbReference type="NCBI Taxonomy" id="688913"/>
    <lineage>
        <taxon>Bacteria</taxon>
        <taxon>Pseudomonadati</taxon>
        <taxon>Bacteroidota</taxon>
        <taxon>Cytophagia</taxon>
        <taxon>Cytophagales</taxon>
        <taxon>Fulvivirgaceae</taxon>
        <taxon>Ohtaekwangia</taxon>
    </lineage>
</organism>
<dbReference type="EMBL" id="JBHTKA010000016">
    <property type="protein sequence ID" value="MFD1003433.1"/>
    <property type="molecule type" value="Genomic_DNA"/>
</dbReference>
<evidence type="ECO:0000313" key="1">
    <source>
        <dbReference type="EMBL" id="MFD1003433.1"/>
    </source>
</evidence>
<accession>A0ABW3KB17</accession>
<proteinExistence type="predicted"/>
<dbReference type="RefSeq" id="WP_377586133.1">
    <property type="nucleotide sequence ID" value="NZ_JBHTKA010000016.1"/>
</dbReference>
<comment type="caution">
    <text evidence="1">The sequence shown here is derived from an EMBL/GenBank/DDBJ whole genome shotgun (WGS) entry which is preliminary data.</text>
</comment>
<dbReference type="Gene3D" id="3.10.450.50">
    <property type="match status" value="1"/>
</dbReference>
<gene>
    <name evidence="1" type="ORF">ACFQ21_29180</name>
</gene>
<evidence type="ECO:0008006" key="3">
    <source>
        <dbReference type="Google" id="ProtNLM"/>
    </source>
</evidence>
<sequence>MVSAVVLIAGCSKDDDSNTSSTGNLKQEESNKQLVITFRQTLFGDKDISAIDEYIVTDYMQHNLQVADGREALKAMTKQWIAGGPQTTVDINTWRLPKCSK</sequence>
<dbReference type="InterPro" id="IPR032710">
    <property type="entry name" value="NTF2-like_dom_sf"/>
</dbReference>
<dbReference type="Proteomes" id="UP001597112">
    <property type="component" value="Unassembled WGS sequence"/>
</dbReference>